<dbReference type="PATRIC" id="fig|1121405.3.peg.3934"/>
<feature type="transmembrane region" description="Helical" evidence="10">
    <location>
        <begin position="193"/>
        <end position="212"/>
    </location>
</feature>
<feature type="transmembrane region" description="Helical" evidence="10">
    <location>
        <begin position="271"/>
        <end position="290"/>
    </location>
</feature>
<keyword evidence="10" id="KW-1003">Cell membrane</keyword>
<sequence length="327" mass="35428">MFNQKKFVVSHAPFWHNGSNITGRSYSILLAALPAVFISIYFYGWSVIGIIALSISSAMLWEAAYNRVARQPETIVDGNAALIGLMFAMLLPPTLPWWIVVVGTFFAVIVGKQIYGGIGGNPFNPAVLAFAILTVSWPDYLNFSAAVAHYDVDFSVFYPLAAVKHAGLHTDLFSVKEVAASYNAMDLLLGKQLGGIGATFGIALILGGLVLIIRGFIRWEIPVSFLAGVFLTAMMFYAVDPSRYASPVFHLLTGYTLFGAFFLATEDSSSPVNFIPMLIYGALGGVMTVLIRNIGIYADGVIYAILVINLVNPLLDKIRPKALGKVV</sequence>
<comment type="caution">
    <text evidence="11">The sequence shown here is derived from an EMBL/GenBank/DDBJ whole genome shotgun (WGS) entry which is preliminary data.</text>
</comment>
<keyword evidence="5 10" id="KW-0812">Transmembrane</keyword>
<dbReference type="PANTHER" id="PTHR30578">
    <property type="entry name" value="ELECTRON TRANSPORT COMPLEX PROTEIN RNFD"/>
    <property type="match status" value="1"/>
</dbReference>
<dbReference type="STRING" id="897.B2D07_13815"/>
<name>S7UPE6_DESML</name>
<keyword evidence="12" id="KW-1185">Reference proteome</keyword>
<dbReference type="OrthoDB" id="9776359at2"/>
<dbReference type="EC" id="7.-.-.-" evidence="10"/>
<feature type="transmembrane region" description="Helical" evidence="10">
    <location>
        <begin position="74"/>
        <end position="91"/>
    </location>
</feature>
<gene>
    <name evidence="10" type="primary">rnfD</name>
    <name evidence="11" type="ORF">dsmv_3395</name>
</gene>
<evidence type="ECO:0000256" key="6">
    <source>
        <dbReference type="ARBA" id="ARBA00022967"/>
    </source>
</evidence>
<evidence type="ECO:0000256" key="10">
    <source>
        <dbReference type="HAMAP-Rule" id="MF_00462"/>
    </source>
</evidence>
<comment type="subcellular location">
    <subcellularLocation>
        <location evidence="10">Cell membrane</location>
        <topology evidence="10">Multi-pass membrane protein</topology>
    </subcellularLocation>
</comment>
<evidence type="ECO:0000256" key="7">
    <source>
        <dbReference type="ARBA" id="ARBA00022982"/>
    </source>
</evidence>
<dbReference type="GO" id="GO:0005886">
    <property type="term" value="C:plasma membrane"/>
    <property type="evidence" value="ECO:0007669"/>
    <property type="project" value="UniProtKB-SubCell"/>
</dbReference>
<evidence type="ECO:0000256" key="8">
    <source>
        <dbReference type="ARBA" id="ARBA00022989"/>
    </source>
</evidence>
<dbReference type="PANTHER" id="PTHR30578:SF0">
    <property type="entry name" value="ION-TRANSLOCATING OXIDOREDUCTASE COMPLEX SUBUNIT D"/>
    <property type="match status" value="1"/>
</dbReference>
<evidence type="ECO:0000256" key="1">
    <source>
        <dbReference type="ARBA" id="ARBA00022448"/>
    </source>
</evidence>
<evidence type="ECO:0000313" key="12">
    <source>
        <dbReference type="Proteomes" id="UP000014977"/>
    </source>
</evidence>
<feature type="transmembrane region" description="Helical" evidence="10">
    <location>
        <begin position="219"/>
        <end position="238"/>
    </location>
</feature>
<dbReference type="AlphaFoldDB" id="S7UPE6"/>
<dbReference type="NCBIfam" id="TIGR01946">
    <property type="entry name" value="rnfD"/>
    <property type="match status" value="1"/>
</dbReference>
<keyword evidence="7 10" id="KW-0249">Electron transport</keyword>
<comment type="similarity">
    <text evidence="10">Belongs to the NqrB/RnfD family.</text>
</comment>
<dbReference type="GO" id="GO:0055085">
    <property type="term" value="P:transmembrane transport"/>
    <property type="evidence" value="ECO:0007669"/>
    <property type="project" value="InterPro"/>
</dbReference>
<comment type="subunit">
    <text evidence="10">The complex is composed of six subunits: RnfA, RnfB, RnfC, RnfD, RnfE and RnfG.</text>
</comment>
<dbReference type="eggNOG" id="COG4658">
    <property type="taxonomic scope" value="Bacteria"/>
</dbReference>
<comment type="caution">
    <text evidence="10">Lacks conserved residue(s) required for the propagation of feature annotation.</text>
</comment>
<evidence type="ECO:0000313" key="11">
    <source>
        <dbReference type="EMBL" id="EPR34183.1"/>
    </source>
</evidence>
<keyword evidence="9 10" id="KW-0472">Membrane</keyword>
<feature type="transmembrane region" description="Helical" evidence="10">
    <location>
        <begin position="244"/>
        <end position="264"/>
    </location>
</feature>
<keyword evidence="6 10" id="KW-1278">Translocase</keyword>
<keyword evidence="1 10" id="KW-0813">Transport</keyword>
<dbReference type="RefSeq" id="WP_020878528.1">
    <property type="nucleotide sequence ID" value="NZ_ATHJ01000119.1"/>
</dbReference>
<dbReference type="Pfam" id="PF03116">
    <property type="entry name" value="NQR2_RnfD_RnfE"/>
    <property type="match status" value="1"/>
</dbReference>
<keyword evidence="8 10" id="KW-1133">Transmembrane helix</keyword>
<evidence type="ECO:0000256" key="3">
    <source>
        <dbReference type="ARBA" id="ARBA00022630"/>
    </source>
</evidence>
<dbReference type="HAMAP" id="MF_00462">
    <property type="entry name" value="RsxD_RnfD"/>
    <property type="match status" value="1"/>
</dbReference>
<reference evidence="11 12" key="1">
    <citation type="journal article" date="2013" name="Genome Announc.">
        <title>Draft genome sequences for three mercury-methylating, sulfate-reducing bacteria.</title>
        <authorList>
            <person name="Brown S.D."/>
            <person name="Hurt R.A.Jr."/>
            <person name="Gilmour C.C."/>
            <person name="Elias D.A."/>
        </authorList>
    </citation>
    <scope>NUCLEOTIDE SEQUENCE [LARGE SCALE GENOMIC DNA]</scope>
    <source>
        <strain evidence="11 12">DSM 2059</strain>
    </source>
</reference>
<feature type="transmembrane region" description="Helical" evidence="10">
    <location>
        <begin position="296"/>
        <end position="315"/>
    </location>
</feature>
<dbReference type="GO" id="GO:0022900">
    <property type="term" value="P:electron transport chain"/>
    <property type="evidence" value="ECO:0007669"/>
    <property type="project" value="UniProtKB-UniRule"/>
</dbReference>
<feature type="transmembrane region" description="Helical" evidence="10">
    <location>
        <begin position="28"/>
        <end position="53"/>
    </location>
</feature>
<evidence type="ECO:0000256" key="4">
    <source>
        <dbReference type="ARBA" id="ARBA00022643"/>
    </source>
</evidence>
<organism evidence="11 12">
    <name type="scientific">Desulfococcus multivorans DSM 2059</name>
    <dbReference type="NCBI Taxonomy" id="1121405"/>
    <lineage>
        <taxon>Bacteria</taxon>
        <taxon>Pseudomonadati</taxon>
        <taxon>Thermodesulfobacteriota</taxon>
        <taxon>Desulfobacteria</taxon>
        <taxon>Desulfobacterales</taxon>
        <taxon>Desulfococcaceae</taxon>
        <taxon>Desulfococcus</taxon>
    </lineage>
</organism>
<protein>
    <recommendedName>
        <fullName evidence="10">Ion-translocating oxidoreductase complex subunit D</fullName>
        <ecNumber evidence="10">7.-.-.-</ecNumber>
    </recommendedName>
    <alternativeName>
        <fullName evidence="10">Rnf electron transport complex subunit D</fullName>
    </alternativeName>
</protein>
<dbReference type="EMBL" id="ATHJ01000119">
    <property type="protein sequence ID" value="EPR34183.1"/>
    <property type="molecule type" value="Genomic_DNA"/>
</dbReference>
<comment type="function">
    <text evidence="10">Part of a membrane-bound complex that couples electron transfer with translocation of ions across the membrane.</text>
</comment>
<accession>S7UPE6</accession>
<evidence type="ECO:0000256" key="2">
    <source>
        <dbReference type="ARBA" id="ARBA00022553"/>
    </source>
</evidence>
<proteinExistence type="inferred from homology"/>
<evidence type="ECO:0000256" key="9">
    <source>
        <dbReference type="ARBA" id="ARBA00023136"/>
    </source>
</evidence>
<keyword evidence="2 10" id="KW-0597">Phosphoprotein</keyword>
<keyword evidence="3 10" id="KW-0285">Flavoprotein</keyword>
<dbReference type="InterPro" id="IPR004338">
    <property type="entry name" value="NqrB/RnfD"/>
</dbReference>
<keyword evidence="4 10" id="KW-0288">FMN</keyword>
<comment type="cofactor">
    <cofactor evidence="10">
        <name>FMN</name>
        <dbReference type="ChEBI" id="CHEBI:58210"/>
    </cofactor>
</comment>
<evidence type="ECO:0000256" key="5">
    <source>
        <dbReference type="ARBA" id="ARBA00022692"/>
    </source>
</evidence>
<dbReference type="Proteomes" id="UP000014977">
    <property type="component" value="Unassembled WGS sequence"/>
</dbReference>
<dbReference type="InterPro" id="IPR011303">
    <property type="entry name" value="RnfD_bac"/>
</dbReference>